<dbReference type="EMBL" id="KQ241638">
    <property type="protein sequence ID" value="KNC86743.1"/>
    <property type="molecule type" value="Genomic_DNA"/>
</dbReference>
<sequence length="331" mass="37172">MTWWGWLVFVAVALCLSILLDTHLFQMPFSGPLLMISYMAFEVLGNYTEAPDDMIILINTIVLQVAAAAMKWSFFTSKTAILEPSIMILVPGSLMVRSLLYEGTEQQVLSIQLSTAISRITLSIAVGLMIGGMIVSCVVKSIEQLHTKRASLRTRKAVRQKERTRLKPRRHKANVPHDDYAERGMYSESGRTRIQSESGIPDEERLELQDMAAEEGSHEAVTEGDHDDDKQPLKKKLSVLIKDIREELKDTAPNTQIIMDDRKQAAEDEQAANSVNEDPEANGTAQQHNQEESLRHRIRGNIGIGFSSRGRLDSVTDFAKARRNTRHLTMV</sequence>
<keyword evidence="2" id="KW-0812">Transmembrane</keyword>
<accession>A0A0L0GEQ6</accession>
<feature type="region of interest" description="Disordered" evidence="1">
    <location>
        <begin position="263"/>
        <end position="295"/>
    </location>
</feature>
<protein>
    <submittedName>
        <fullName evidence="3">Uncharacterized protein</fullName>
    </submittedName>
</protein>
<proteinExistence type="predicted"/>
<evidence type="ECO:0000256" key="1">
    <source>
        <dbReference type="SAM" id="MobiDB-lite"/>
    </source>
</evidence>
<gene>
    <name evidence="3" type="ORF">SARC_01122</name>
</gene>
<feature type="transmembrane region" description="Helical" evidence="2">
    <location>
        <begin position="120"/>
        <end position="139"/>
    </location>
</feature>
<keyword evidence="2" id="KW-1133">Transmembrane helix</keyword>
<feature type="compositionally biased region" description="Basic and acidic residues" evidence="1">
    <location>
        <begin position="215"/>
        <end position="232"/>
    </location>
</feature>
<evidence type="ECO:0000313" key="3">
    <source>
        <dbReference type="EMBL" id="KNC86743.1"/>
    </source>
</evidence>
<dbReference type="RefSeq" id="XP_014160645.1">
    <property type="nucleotide sequence ID" value="XM_014305170.1"/>
</dbReference>
<evidence type="ECO:0000256" key="2">
    <source>
        <dbReference type="SAM" id="Phobius"/>
    </source>
</evidence>
<evidence type="ECO:0000313" key="4">
    <source>
        <dbReference type="Proteomes" id="UP000054560"/>
    </source>
</evidence>
<dbReference type="Proteomes" id="UP000054560">
    <property type="component" value="Unassembled WGS sequence"/>
</dbReference>
<dbReference type="GeneID" id="25901626"/>
<feature type="transmembrane region" description="Helical" evidence="2">
    <location>
        <begin position="6"/>
        <end position="25"/>
    </location>
</feature>
<feature type="region of interest" description="Disordered" evidence="1">
    <location>
        <begin position="154"/>
        <end position="232"/>
    </location>
</feature>
<name>A0A0L0GEQ6_9EUKA</name>
<keyword evidence="2" id="KW-0472">Membrane</keyword>
<keyword evidence="4" id="KW-1185">Reference proteome</keyword>
<feature type="transmembrane region" description="Helical" evidence="2">
    <location>
        <begin position="81"/>
        <end position="100"/>
    </location>
</feature>
<reference evidence="3 4" key="1">
    <citation type="submission" date="2011-02" db="EMBL/GenBank/DDBJ databases">
        <title>The Genome Sequence of Sphaeroforma arctica JP610.</title>
        <authorList>
            <consortium name="The Broad Institute Genome Sequencing Platform"/>
            <person name="Russ C."/>
            <person name="Cuomo C."/>
            <person name="Young S.K."/>
            <person name="Zeng Q."/>
            <person name="Gargeya S."/>
            <person name="Alvarado L."/>
            <person name="Berlin A."/>
            <person name="Chapman S.B."/>
            <person name="Chen Z."/>
            <person name="Freedman E."/>
            <person name="Gellesch M."/>
            <person name="Goldberg J."/>
            <person name="Griggs A."/>
            <person name="Gujja S."/>
            <person name="Heilman E."/>
            <person name="Heiman D."/>
            <person name="Howarth C."/>
            <person name="Mehta T."/>
            <person name="Neiman D."/>
            <person name="Pearson M."/>
            <person name="Roberts A."/>
            <person name="Saif S."/>
            <person name="Shea T."/>
            <person name="Shenoy N."/>
            <person name="Sisk P."/>
            <person name="Stolte C."/>
            <person name="Sykes S."/>
            <person name="White J."/>
            <person name="Yandava C."/>
            <person name="Burger G."/>
            <person name="Gray M.W."/>
            <person name="Holland P.W.H."/>
            <person name="King N."/>
            <person name="Lang F.B.F."/>
            <person name="Roger A.J."/>
            <person name="Ruiz-Trillo I."/>
            <person name="Haas B."/>
            <person name="Nusbaum C."/>
            <person name="Birren B."/>
        </authorList>
    </citation>
    <scope>NUCLEOTIDE SEQUENCE [LARGE SCALE GENOMIC DNA]</scope>
    <source>
        <strain evidence="3 4">JP610</strain>
    </source>
</reference>
<feature type="transmembrane region" description="Helical" evidence="2">
    <location>
        <begin position="54"/>
        <end position="74"/>
    </location>
</feature>
<dbReference type="AlphaFoldDB" id="A0A0L0GEQ6"/>
<organism evidence="3 4">
    <name type="scientific">Sphaeroforma arctica JP610</name>
    <dbReference type="NCBI Taxonomy" id="667725"/>
    <lineage>
        <taxon>Eukaryota</taxon>
        <taxon>Ichthyosporea</taxon>
        <taxon>Ichthyophonida</taxon>
        <taxon>Sphaeroforma</taxon>
    </lineage>
</organism>